<dbReference type="GO" id="GO:0008270">
    <property type="term" value="F:zinc ion binding"/>
    <property type="evidence" value="ECO:0007669"/>
    <property type="project" value="InterPro"/>
</dbReference>
<dbReference type="SUPFAM" id="SSF51735">
    <property type="entry name" value="NAD(P)-binding Rossmann-fold domains"/>
    <property type="match status" value="1"/>
</dbReference>
<evidence type="ECO:0000256" key="2">
    <source>
        <dbReference type="ARBA" id="ARBA00008072"/>
    </source>
</evidence>
<name>A0A1G9C5N4_ACTMZ</name>
<dbReference type="EMBL" id="FNFM01000008">
    <property type="protein sequence ID" value="SDK46992.1"/>
    <property type="molecule type" value="Genomic_DNA"/>
</dbReference>
<keyword evidence="10" id="KW-1185">Reference proteome</keyword>
<evidence type="ECO:0000313" key="10">
    <source>
        <dbReference type="Proteomes" id="UP000199213"/>
    </source>
</evidence>
<comment type="cofactor">
    <cofactor evidence="1 6">
        <name>Zn(2+)</name>
        <dbReference type="ChEBI" id="CHEBI:29105"/>
    </cofactor>
</comment>
<evidence type="ECO:0000259" key="7">
    <source>
        <dbReference type="Pfam" id="PF00107"/>
    </source>
</evidence>
<keyword evidence="3 6" id="KW-0479">Metal-binding</keyword>
<dbReference type="AlphaFoldDB" id="A0A1G9C5N4"/>
<dbReference type="InterPro" id="IPR002328">
    <property type="entry name" value="ADH_Zn_CS"/>
</dbReference>
<evidence type="ECO:0000256" key="1">
    <source>
        <dbReference type="ARBA" id="ARBA00001947"/>
    </source>
</evidence>
<dbReference type="InterPro" id="IPR011032">
    <property type="entry name" value="GroES-like_sf"/>
</dbReference>
<gene>
    <name evidence="9" type="ORF">SAMN04487820_108130</name>
</gene>
<dbReference type="InterPro" id="IPR013154">
    <property type="entry name" value="ADH-like_N"/>
</dbReference>
<evidence type="ECO:0000256" key="6">
    <source>
        <dbReference type="RuleBase" id="RU361277"/>
    </source>
</evidence>
<dbReference type="InterPro" id="IPR013149">
    <property type="entry name" value="ADH-like_C"/>
</dbReference>
<evidence type="ECO:0000256" key="4">
    <source>
        <dbReference type="ARBA" id="ARBA00022833"/>
    </source>
</evidence>
<feature type="domain" description="Alcohol dehydrogenase-like N-terminal" evidence="8">
    <location>
        <begin position="24"/>
        <end position="132"/>
    </location>
</feature>
<comment type="similarity">
    <text evidence="2 6">Belongs to the zinc-containing alcohol dehydrogenase family.</text>
</comment>
<keyword evidence="4 6" id="KW-0862">Zinc</keyword>
<organism evidence="9 10">
    <name type="scientific">Actinopolyspora mzabensis</name>
    <dbReference type="NCBI Taxonomy" id="995066"/>
    <lineage>
        <taxon>Bacteria</taxon>
        <taxon>Bacillati</taxon>
        <taxon>Actinomycetota</taxon>
        <taxon>Actinomycetes</taxon>
        <taxon>Actinopolysporales</taxon>
        <taxon>Actinopolysporaceae</taxon>
        <taxon>Actinopolyspora</taxon>
    </lineage>
</organism>
<dbReference type="Pfam" id="PF00107">
    <property type="entry name" value="ADH_zinc_N"/>
    <property type="match status" value="1"/>
</dbReference>
<dbReference type="GO" id="GO:0016491">
    <property type="term" value="F:oxidoreductase activity"/>
    <property type="evidence" value="ECO:0007669"/>
    <property type="project" value="UniProtKB-KW"/>
</dbReference>
<dbReference type="PANTHER" id="PTHR43161">
    <property type="entry name" value="SORBITOL DEHYDROGENASE"/>
    <property type="match status" value="1"/>
</dbReference>
<dbReference type="PROSITE" id="PS00059">
    <property type="entry name" value="ADH_ZINC"/>
    <property type="match status" value="1"/>
</dbReference>
<dbReference type="Pfam" id="PF08240">
    <property type="entry name" value="ADH_N"/>
    <property type="match status" value="1"/>
</dbReference>
<evidence type="ECO:0000256" key="3">
    <source>
        <dbReference type="ARBA" id="ARBA00022723"/>
    </source>
</evidence>
<feature type="domain" description="Alcohol dehydrogenase-like C-terminal" evidence="7">
    <location>
        <begin position="173"/>
        <end position="283"/>
    </location>
</feature>
<sequence length="324" mass="33553">MKAAALLEPGNIGLIDTAEPNCGTEDVVLRMLGVGLCGTDMGVVRGERTAPRHPWVLGHEGVGEIVAVGDSVDNSHLGRRVALEPNYCCLRCRECKSGFTSGCSDRIAVGLGTPGVLSEYVAAPAEFVHPAADHVNVRDLVCAEPLTVARSAVRRSGVTTDDRCLVVGAGSQGLFLCVWLVAAGITPFVQEPHPGRHELALSLGALPIERADGHVDHVFETSGVPSALGTALRHAVAGATVTLIGMGGEPLGLSERHVVNRQLSLVGSLIYDHPDDFADTIDALGGLAPRRVLGAEFGLADTAAAFDAVAATSGKVWVNIDGAA</sequence>
<reference evidence="10" key="1">
    <citation type="submission" date="2016-10" db="EMBL/GenBank/DDBJ databases">
        <authorList>
            <person name="Varghese N."/>
            <person name="Submissions S."/>
        </authorList>
    </citation>
    <scope>NUCLEOTIDE SEQUENCE [LARGE SCALE GENOMIC DNA]</scope>
    <source>
        <strain evidence="10">DSM 45460</strain>
    </source>
</reference>
<evidence type="ECO:0000259" key="8">
    <source>
        <dbReference type="Pfam" id="PF08240"/>
    </source>
</evidence>
<dbReference type="PANTHER" id="PTHR43161:SF23">
    <property type="entry name" value="(R,R)-BUTANEDIOL DEHYDROGENASE-RELATED"/>
    <property type="match status" value="1"/>
</dbReference>
<evidence type="ECO:0000256" key="5">
    <source>
        <dbReference type="ARBA" id="ARBA00023002"/>
    </source>
</evidence>
<protein>
    <submittedName>
        <fullName evidence="9">L-iditol 2-dehydrogenase</fullName>
    </submittedName>
</protein>
<dbReference type="OrthoDB" id="9797931at2"/>
<dbReference type="SUPFAM" id="SSF50129">
    <property type="entry name" value="GroES-like"/>
    <property type="match status" value="1"/>
</dbReference>
<proteinExistence type="inferred from homology"/>
<dbReference type="Gene3D" id="3.90.180.10">
    <property type="entry name" value="Medium-chain alcohol dehydrogenases, catalytic domain"/>
    <property type="match status" value="1"/>
</dbReference>
<evidence type="ECO:0000313" key="9">
    <source>
        <dbReference type="EMBL" id="SDK46992.1"/>
    </source>
</evidence>
<keyword evidence="5" id="KW-0560">Oxidoreductase</keyword>
<accession>A0A1G9C5N4</accession>
<dbReference type="RefSeq" id="WP_092628964.1">
    <property type="nucleotide sequence ID" value="NZ_FNFM01000008.1"/>
</dbReference>
<dbReference type="Proteomes" id="UP000199213">
    <property type="component" value="Unassembled WGS sequence"/>
</dbReference>
<dbReference type="Gene3D" id="3.40.50.720">
    <property type="entry name" value="NAD(P)-binding Rossmann-like Domain"/>
    <property type="match status" value="1"/>
</dbReference>
<dbReference type="InterPro" id="IPR036291">
    <property type="entry name" value="NAD(P)-bd_dom_sf"/>
</dbReference>